<sequence>MSRFVLLKYSILTALGLGMFFAGAVALEMPAVTLTGLGVVTLVSAGFFAHTWGSHLRGTRLLLGSVVSLCVIMILGSAVYYVGTITASHLFWVMIALPFLGWLTAHFFEESQFIEEPSSDAALSLGLFGAFFVISIIAFSLLISGFQTMDAVRSPWLVTSPLILLALVSAAVWLCSIAAKQHARLALIGTMVLLGALLSIAVMVFPLGYGFDPFLHQAALDYIAQNGTITPKPPYYIGQYALELVVMLFGSLDAHTVDVVFLPILTALLLPATAAASVWHITKRGIPTAFGSIATALVPLSPYINTTPQGLSYLWLLLLLFLALPELVTGQRWTHPVVLIVMALATLLVHPLTGIPAMVFVALFLLSKPSAQDAPFSPLRRVLFWITAAASAVSLPIAFTLFGESAWQIHWNGLRALVPQTFFSTRFDVVGDLVTWITANGWLWLLAFVGAAAVILWNMRSKRWRILLLLSLILFVNATILAVTGDFSFLIDYEQTNYIDRVVYLCLHVLLPLAVLGIGLVTERVLSLNRPLIRTVGMVVLAIAIGANAYAAYPRHDAYTVSRGFTVSQSDHHTVASIASHAKSTPYIVLANQSVSAAAIEDNGFLHYYGERGDVFYYPVPTGGPLYTLFLEMIEDNPTHARAEAAMDLAGVDRAYFVVNEYWWSAEVAIERARTQTNDYFIVDDGAVWVFVFDSGEIR</sequence>
<evidence type="ECO:0000313" key="3">
    <source>
        <dbReference type="Proteomes" id="UP000177097"/>
    </source>
</evidence>
<organism evidence="2 3">
    <name type="scientific">Candidatus Uhrbacteria bacterium RIFCSPHIGHO2_02_FULL_53_13</name>
    <dbReference type="NCBI Taxonomy" id="1802389"/>
    <lineage>
        <taxon>Bacteria</taxon>
        <taxon>Candidatus Uhriibacteriota</taxon>
    </lineage>
</organism>
<evidence type="ECO:0000256" key="1">
    <source>
        <dbReference type="SAM" id="Phobius"/>
    </source>
</evidence>
<comment type="caution">
    <text evidence="2">The sequence shown here is derived from an EMBL/GenBank/DDBJ whole genome shotgun (WGS) entry which is preliminary data.</text>
</comment>
<evidence type="ECO:0008006" key="4">
    <source>
        <dbReference type="Google" id="ProtNLM"/>
    </source>
</evidence>
<feature type="transmembrane region" description="Helical" evidence="1">
    <location>
        <begin position="533"/>
        <end position="553"/>
    </location>
</feature>
<dbReference type="AlphaFoldDB" id="A0A1F7TWH8"/>
<feature type="transmembrane region" description="Helical" evidence="1">
    <location>
        <begin position="31"/>
        <end position="49"/>
    </location>
</feature>
<accession>A0A1F7TWH8</accession>
<feature type="transmembrane region" description="Helical" evidence="1">
    <location>
        <begin position="61"/>
        <end position="83"/>
    </location>
</feature>
<dbReference type="Proteomes" id="UP000177097">
    <property type="component" value="Unassembled WGS sequence"/>
</dbReference>
<feature type="transmembrane region" description="Helical" evidence="1">
    <location>
        <begin position="89"/>
        <end position="109"/>
    </location>
</feature>
<feature type="transmembrane region" description="Helical" evidence="1">
    <location>
        <begin position="121"/>
        <end position="144"/>
    </location>
</feature>
<feature type="transmembrane region" description="Helical" evidence="1">
    <location>
        <begin position="185"/>
        <end position="205"/>
    </location>
</feature>
<feature type="transmembrane region" description="Helical" evidence="1">
    <location>
        <begin position="311"/>
        <end position="328"/>
    </location>
</feature>
<reference evidence="2 3" key="1">
    <citation type="journal article" date="2016" name="Nat. Commun.">
        <title>Thousands of microbial genomes shed light on interconnected biogeochemical processes in an aquifer system.</title>
        <authorList>
            <person name="Anantharaman K."/>
            <person name="Brown C.T."/>
            <person name="Hug L.A."/>
            <person name="Sharon I."/>
            <person name="Castelle C.J."/>
            <person name="Probst A.J."/>
            <person name="Thomas B.C."/>
            <person name="Singh A."/>
            <person name="Wilkins M.J."/>
            <person name="Karaoz U."/>
            <person name="Brodie E.L."/>
            <person name="Williams K.H."/>
            <person name="Hubbard S.S."/>
            <person name="Banfield J.F."/>
        </authorList>
    </citation>
    <scope>NUCLEOTIDE SEQUENCE [LARGE SCALE GENOMIC DNA]</scope>
</reference>
<keyword evidence="1" id="KW-0812">Transmembrane</keyword>
<keyword evidence="1" id="KW-0472">Membrane</keyword>
<feature type="transmembrane region" description="Helical" evidence="1">
    <location>
        <begin position="285"/>
        <end position="304"/>
    </location>
</feature>
<feature type="transmembrane region" description="Helical" evidence="1">
    <location>
        <begin position="466"/>
        <end position="490"/>
    </location>
</feature>
<gene>
    <name evidence="2" type="ORF">A3C17_04215</name>
</gene>
<feature type="transmembrane region" description="Helical" evidence="1">
    <location>
        <begin position="7"/>
        <end position="25"/>
    </location>
</feature>
<keyword evidence="1" id="KW-1133">Transmembrane helix</keyword>
<name>A0A1F7TWH8_9BACT</name>
<dbReference type="STRING" id="1802389.A3C17_04215"/>
<dbReference type="EMBL" id="MGDX01000031">
    <property type="protein sequence ID" value="OGL70369.1"/>
    <property type="molecule type" value="Genomic_DNA"/>
</dbReference>
<feature type="transmembrane region" description="Helical" evidence="1">
    <location>
        <begin position="259"/>
        <end position="279"/>
    </location>
</feature>
<feature type="transmembrane region" description="Helical" evidence="1">
    <location>
        <begin position="382"/>
        <end position="402"/>
    </location>
</feature>
<feature type="transmembrane region" description="Helical" evidence="1">
    <location>
        <begin position="235"/>
        <end position="252"/>
    </location>
</feature>
<proteinExistence type="predicted"/>
<evidence type="ECO:0000313" key="2">
    <source>
        <dbReference type="EMBL" id="OGL70369.1"/>
    </source>
</evidence>
<protein>
    <recommendedName>
        <fullName evidence="4">Glycosyltransferase RgtA/B/C/D-like domain-containing protein</fullName>
    </recommendedName>
</protein>
<feature type="transmembrane region" description="Helical" evidence="1">
    <location>
        <begin position="340"/>
        <end position="366"/>
    </location>
</feature>
<feature type="transmembrane region" description="Helical" evidence="1">
    <location>
        <begin position="441"/>
        <end position="459"/>
    </location>
</feature>
<feature type="transmembrane region" description="Helical" evidence="1">
    <location>
        <begin position="156"/>
        <end position="178"/>
    </location>
</feature>
<feature type="transmembrane region" description="Helical" evidence="1">
    <location>
        <begin position="502"/>
        <end position="521"/>
    </location>
</feature>